<evidence type="ECO:0000256" key="1">
    <source>
        <dbReference type="ARBA" id="ARBA00023239"/>
    </source>
</evidence>
<reference evidence="6 7" key="1">
    <citation type="submission" date="2020-08" db="EMBL/GenBank/DDBJ databases">
        <title>Winkia gen. nov., sp. nov., isolated from faeces of the Anser albifrons in China.</title>
        <authorList>
            <person name="Liu Q."/>
        </authorList>
    </citation>
    <scope>NUCLEOTIDE SEQUENCE [LARGE SCALE GENOMIC DNA]</scope>
    <source>
        <strain evidence="6 7">C62</strain>
    </source>
</reference>
<proteinExistence type="inferred from homology"/>
<evidence type="ECO:0000256" key="2">
    <source>
        <dbReference type="ARBA" id="ARBA00023277"/>
    </source>
</evidence>
<comment type="similarity">
    <text evidence="3">Belongs to the C-glycoside deglycosidase beta subunit family.</text>
</comment>
<dbReference type="AlphaFoldDB" id="A0A8I0GCQ1"/>
<feature type="domain" description="C-glycoside deglycosidase beta subunit" evidence="5">
    <location>
        <begin position="2"/>
        <end position="111"/>
    </location>
</feature>
<evidence type="ECO:0000313" key="7">
    <source>
        <dbReference type="Proteomes" id="UP000627538"/>
    </source>
</evidence>
<dbReference type="Pfam" id="PF19906">
    <property type="entry name" value="CGDB"/>
    <property type="match status" value="1"/>
</dbReference>
<name>A0A8I0GCQ1_9ACTO</name>
<evidence type="ECO:0000313" key="6">
    <source>
        <dbReference type="EMBL" id="MBD3689740.1"/>
    </source>
</evidence>
<dbReference type="Proteomes" id="UP000627538">
    <property type="component" value="Unassembled WGS sequence"/>
</dbReference>
<evidence type="ECO:0000256" key="3">
    <source>
        <dbReference type="ARBA" id="ARBA00046336"/>
    </source>
</evidence>
<protein>
    <recommendedName>
        <fullName evidence="4">C-deglycosylation enzyme beta subunit</fullName>
    </recommendedName>
</protein>
<accession>A0A8I0GCQ1</accession>
<organism evidence="6 7">
    <name type="scientific">Nanchangia anserum</name>
    <dbReference type="NCBI Taxonomy" id="2692125"/>
    <lineage>
        <taxon>Bacteria</taxon>
        <taxon>Bacillati</taxon>
        <taxon>Actinomycetota</taxon>
        <taxon>Actinomycetes</taxon>
        <taxon>Actinomycetales</taxon>
        <taxon>Actinomycetaceae</taxon>
        <taxon>Nanchangia</taxon>
    </lineage>
</organism>
<keyword evidence="7" id="KW-1185">Reference proteome</keyword>
<sequence>MFNDLIVKDGSVRNLSGEREGFAFETHIAYYRGLGLSMVETPRIVIDGEEIAGENVTFTLHGKTRTFAELAHVYDERWELREFATVGVAYPGGLAAGEHTLEVTQTLRVSYLPILSQNTVSVRFTID</sequence>
<dbReference type="GO" id="GO:0016829">
    <property type="term" value="F:lyase activity"/>
    <property type="evidence" value="ECO:0007669"/>
    <property type="project" value="UniProtKB-KW"/>
</dbReference>
<comment type="caution">
    <text evidence="6">The sequence shown here is derived from an EMBL/GenBank/DDBJ whole genome shotgun (WGS) entry which is preliminary data.</text>
</comment>
<dbReference type="RefSeq" id="WP_191071764.1">
    <property type="nucleotide sequence ID" value="NZ_CP060506.1"/>
</dbReference>
<gene>
    <name evidence="6" type="ORF">H8R10_05805</name>
</gene>
<keyword evidence="2" id="KW-0119">Carbohydrate metabolism</keyword>
<dbReference type="EMBL" id="JACRUO010000001">
    <property type="protein sequence ID" value="MBD3689740.1"/>
    <property type="molecule type" value="Genomic_DNA"/>
</dbReference>
<evidence type="ECO:0000256" key="4">
    <source>
        <dbReference type="ARBA" id="ARBA00047208"/>
    </source>
</evidence>
<evidence type="ECO:0000259" key="5">
    <source>
        <dbReference type="Pfam" id="PF19906"/>
    </source>
</evidence>
<dbReference type="InterPro" id="IPR045959">
    <property type="entry name" value="CGDB"/>
</dbReference>
<keyword evidence="1" id="KW-0456">Lyase</keyword>